<keyword evidence="3" id="KW-0645">Protease</keyword>
<protein>
    <submittedName>
        <fullName evidence="3">S1-C subfamily serine protease</fullName>
    </submittedName>
</protein>
<feature type="compositionally biased region" description="Low complexity" evidence="1">
    <location>
        <begin position="40"/>
        <end position="49"/>
    </location>
</feature>
<dbReference type="Proteomes" id="UP000550401">
    <property type="component" value="Unassembled WGS sequence"/>
</dbReference>
<dbReference type="Pfam" id="PF13365">
    <property type="entry name" value="Trypsin_2"/>
    <property type="match status" value="1"/>
</dbReference>
<dbReference type="RefSeq" id="WP_182530333.1">
    <property type="nucleotide sequence ID" value="NZ_JACGXL010000002.1"/>
</dbReference>
<dbReference type="InterPro" id="IPR001940">
    <property type="entry name" value="Peptidase_S1C"/>
</dbReference>
<feature type="signal peptide" evidence="2">
    <location>
        <begin position="1"/>
        <end position="24"/>
    </location>
</feature>
<evidence type="ECO:0000256" key="1">
    <source>
        <dbReference type="SAM" id="MobiDB-lite"/>
    </source>
</evidence>
<keyword evidence="2" id="KW-0732">Signal</keyword>
<organism evidence="3 4">
    <name type="scientific">Dokdonella fugitiva</name>
    <dbReference type="NCBI Taxonomy" id="328517"/>
    <lineage>
        <taxon>Bacteria</taxon>
        <taxon>Pseudomonadati</taxon>
        <taxon>Pseudomonadota</taxon>
        <taxon>Gammaproteobacteria</taxon>
        <taxon>Lysobacterales</taxon>
        <taxon>Rhodanobacteraceae</taxon>
        <taxon>Dokdonella</taxon>
    </lineage>
</organism>
<accession>A0A839F016</accession>
<evidence type="ECO:0000313" key="4">
    <source>
        <dbReference type="Proteomes" id="UP000550401"/>
    </source>
</evidence>
<dbReference type="Gene3D" id="2.40.10.120">
    <property type="match status" value="1"/>
</dbReference>
<sequence length="464" mass="50207">MDRAIRRRLLVPLLCAFQIGIASAQQEPAPRLQPQPQPPTQAAAAATPADAPVSAAAERVYAQVRPSLLQIRTLVAAAGRQSSIGSGFLVGADGLAVTNYHVVSQYALEPKTYRLEFKRPDGGEGALELLAIDIANDLAVVRVDGKDLPHLAFDPRAVDGELPRGERAYAMGNPLDLGFTIVEGTWNGLVERSYNERVHFTGAINPGMSGGPAVDTTGRVVGVNVAKRLDGELVSFLVPARKAAALVEHARSGPPIGIDAVREEIDRQLLEWQAGFYGALVAKGWRSTTFGPYLAPESEAPWFNCWAQTNAEKTPKPRAQIDGSTCSTSSALFVAEDIQSGSAQFSHAYVRSSELNAFQFATFVSQLPIYRSAGTTGAWQRKRLTRPECEERFVAASPTAPALHAIWCARAYRDFADLYDVALTLVTQDRDHEALVSRLVVQGIAYDNALALGRRFLEGVAWTK</sequence>
<dbReference type="AlphaFoldDB" id="A0A839F016"/>
<keyword evidence="4" id="KW-1185">Reference proteome</keyword>
<name>A0A839F016_9GAMM</name>
<dbReference type="EMBL" id="JACGXL010000002">
    <property type="protein sequence ID" value="MBA8887249.1"/>
    <property type="molecule type" value="Genomic_DNA"/>
</dbReference>
<feature type="region of interest" description="Disordered" evidence="1">
    <location>
        <begin position="27"/>
        <end position="49"/>
    </location>
</feature>
<dbReference type="GO" id="GO:0004252">
    <property type="term" value="F:serine-type endopeptidase activity"/>
    <property type="evidence" value="ECO:0007669"/>
    <property type="project" value="InterPro"/>
</dbReference>
<dbReference type="SUPFAM" id="SSF50494">
    <property type="entry name" value="Trypsin-like serine proteases"/>
    <property type="match status" value="1"/>
</dbReference>
<evidence type="ECO:0000313" key="3">
    <source>
        <dbReference type="EMBL" id="MBA8887249.1"/>
    </source>
</evidence>
<feature type="chain" id="PRO_5032507325" evidence="2">
    <location>
        <begin position="25"/>
        <end position="464"/>
    </location>
</feature>
<dbReference type="PANTHER" id="PTHR43019">
    <property type="entry name" value="SERINE ENDOPROTEASE DEGS"/>
    <property type="match status" value="1"/>
</dbReference>
<dbReference type="InterPro" id="IPR009003">
    <property type="entry name" value="Peptidase_S1_PA"/>
</dbReference>
<gene>
    <name evidence="3" type="ORF">FHW12_001463</name>
</gene>
<proteinExistence type="predicted"/>
<keyword evidence="3" id="KW-0378">Hydrolase</keyword>
<dbReference type="PANTHER" id="PTHR43019:SF23">
    <property type="entry name" value="PROTEASE DO-LIKE 5, CHLOROPLASTIC"/>
    <property type="match status" value="1"/>
</dbReference>
<dbReference type="GO" id="GO:0006508">
    <property type="term" value="P:proteolysis"/>
    <property type="evidence" value="ECO:0007669"/>
    <property type="project" value="UniProtKB-KW"/>
</dbReference>
<comment type="caution">
    <text evidence="3">The sequence shown here is derived from an EMBL/GenBank/DDBJ whole genome shotgun (WGS) entry which is preliminary data.</text>
</comment>
<reference evidence="3 4" key="1">
    <citation type="submission" date="2020-07" db="EMBL/GenBank/DDBJ databases">
        <title>Genomic Encyclopedia of Type Strains, Phase IV (KMG-V): Genome sequencing to study the core and pangenomes of soil and plant-associated prokaryotes.</title>
        <authorList>
            <person name="Whitman W."/>
        </authorList>
    </citation>
    <scope>NUCLEOTIDE SEQUENCE [LARGE SCALE GENOMIC DNA]</scope>
    <source>
        <strain evidence="3 4">RH2WT43</strain>
    </source>
</reference>
<evidence type="ECO:0000256" key="2">
    <source>
        <dbReference type="SAM" id="SignalP"/>
    </source>
</evidence>
<dbReference type="PRINTS" id="PR00834">
    <property type="entry name" value="PROTEASES2C"/>
</dbReference>